<dbReference type="AlphaFoldDB" id="Q3T4B0"/>
<protein>
    <submittedName>
        <fullName evidence="2">Orf248</fullName>
    </submittedName>
</protein>
<dbReference type="GeneID" id="3260075"/>
<dbReference type="SUPFAM" id="SSF55608">
    <property type="entry name" value="Homing endonucleases"/>
    <property type="match status" value="2"/>
</dbReference>
<dbReference type="Gene3D" id="3.10.28.10">
    <property type="entry name" value="Homing endonucleases"/>
    <property type="match status" value="2"/>
</dbReference>
<proteinExistence type="predicted"/>
<gene>
    <name evidence="2" type="primary">orf248</name>
</gene>
<evidence type="ECO:0000313" key="2">
    <source>
        <dbReference type="EMBL" id="AAW49504.1"/>
    </source>
</evidence>
<dbReference type="PANTHER" id="PTHR37520:SF1">
    <property type="entry name" value="INTRON-ENCODED DNA ENDONUCLEASE AI2A-RELATED"/>
    <property type="match status" value="1"/>
</dbReference>
<dbReference type="RefSeq" id="YP_203337.1">
    <property type="nucleotide sequence ID" value="NC_006837.1"/>
</dbReference>
<accession>Q3T4B0</accession>
<dbReference type="PANTHER" id="PTHR37520">
    <property type="entry name" value="INTRON-ENCODED DNA ENDONUCLEASE AI2A-RELATED"/>
    <property type="match status" value="1"/>
</dbReference>
<evidence type="ECO:0000259" key="1">
    <source>
        <dbReference type="Pfam" id="PF00961"/>
    </source>
</evidence>
<dbReference type="EMBL" id="AY863213">
    <property type="protein sequence ID" value="AAW49504.1"/>
    <property type="molecule type" value="Genomic_DNA"/>
</dbReference>
<organism evidence="2">
    <name type="scientific">Zancudomyces culisetae</name>
    <name type="common">Gut fungus</name>
    <name type="synonym">Smittium culisetae</name>
    <dbReference type="NCBI Taxonomy" id="1213189"/>
    <lineage>
        <taxon>Eukaryota</taxon>
        <taxon>Fungi</taxon>
        <taxon>Fungi incertae sedis</taxon>
        <taxon>Zoopagomycota</taxon>
        <taxon>Kickxellomycotina</taxon>
        <taxon>Harpellomycetes</taxon>
        <taxon>Harpellales</taxon>
        <taxon>Legeriomycetaceae</taxon>
        <taxon>Zancudomyces</taxon>
    </lineage>
</organism>
<name>Q3T4B0_ZANCU</name>
<feature type="domain" description="Homing endonuclease LAGLIDADG" evidence="1">
    <location>
        <begin position="23"/>
        <end position="90"/>
    </location>
</feature>
<feature type="non-terminal residue" evidence="2">
    <location>
        <position position="1"/>
    </location>
</feature>
<geneLocation type="mitochondrion" evidence="2"/>
<dbReference type="Pfam" id="PF00961">
    <property type="entry name" value="LAGLIDADG_1"/>
    <property type="match status" value="2"/>
</dbReference>
<dbReference type="GO" id="GO:0004519">
    <property type="term" value="F:endonuclease activity"/>
    <property type="evidence" value="ECO:0007669"/>
    <property type="project" value="InterPro"/>
</dbReference>
<sequence>VGTSETIRLLSFNNNSNKFNEWLAGLIDGDGCFLLSKKGYASLEITMDIRDEHCLNMIKNRYEGSIKLRSNVNALRYRLHHKLGLLKIINDVNGLIRNPVRMIQLNKICNHYNINFLFPSKLTYNNGWLVGFFDADGSITINKTNLQLAISISQKTTQILEPLIELYGGYIYIDRSKNESFKWYITDKKSILNLIEYFKKYPSRSGKKNRLHLIPKFYELKDLKAYKASEDTLLNRSWKIFLNKWSNFEL</sequence>
<dbReference type="InterPro" id="IPR027434">
    <property type="entry name" value="Homing_endonucl"/>
</dbReference>
<dbReference type="InterPro" id="IPR004860">
    <property type="entry name" value="LAGLIDADG_dom"/>
</dbReference>
<feature type="domain" description="Homing endonuclease LAGLIDADG" evidence="1">
    <location>
        <begin position="129"/>
        <end position="217"/>
    </location>
</feature>
<reference evidence="2" key="1">
    <citation type="journal article" date="2005" name="Nucleic Acids Res.">
        <title>Comparative mitochondrial genomics in zygomycetes: bacteria-like RNase P RNAs, mobile elements, and a close source of the group I intron invasion in angiosperms.</title>
        <authorList>
            <person name="Seif E."/>
            <person name="Leigh J."/>
            <person name="Liu Y."/>
            <person name="Roewer I."/>
            <person name="Forget L."/>
            <person name="Lang B.F."/>
        </authorList>
    </citation>
    <scope>NUCLEOTIDE SEQUENCE</scope>
    <source>
        <strain evidence="2">18-3</strain>
    </source>
</reference>
<keyword evidence="2" id="KW-0496">Mitochondrion</keyword>